<keyword evidence="3" id="KW-1185">Reference proteome</keyword>
<evidence type="ECO:0000256" key="1">
    <source>
        <dbReference type="SAM" id="MobiDB-lite"/>
    </source>
</evidence>
<feature type="region of interest" description="Disordered" evidence="1">
    <location>
        <begin position="1"/>
        <end position="29"/>
    </location>
</feature>
<reference evidence="2" key="1">
    <citation type="submission" date="2019-07" db="EMBL/GenBank/DDBJ databases">
        <authorList>
            <person name="Dittberner H."/>
        </authorList>
    </citation>
    <scope>NUCLEOTIDE SEQUENCE [LARGE SCALE GENOMIC DNA]</scope>
</reference>
<dbReference type="PANTHER" id="PTHR14379">
    <property type="entry name" value="LIMKAIN B LKAP"/>
    <property type="match status" value="1"/>
</dbReference>
<dbReference type="AlphaFoldDB" id="A0A565CG03"/>
<name>A0A565CG03_9BRAS</name>
<dbReference type="GO" id="GO:0010468">
    <property type="term" value="P:regulation of gene expression"/>
    <property type="evidence" value="ECO:0007669"/>
    <property type="project" value="InterPro"/>
</dbReference>
<evidence type="ECO:0000313" key="2">
    <source>
        <dbReference type="EMBL" id="VVB12587.1"/>
    </source>
</evidence>
<dbReference type="GO" id="GO:0005777">
    <property type="term" value="C:peroxisome"/>
    <property type="evidence" value="ECO:0007669"/>
    <property type="project" value="InterPro"/>
</dbReference>
<accession>A0A565CG03</accession>
<dbReference type="InterPro" id="IPR024768">
    <property type="entry name" value="Marf1"/>
</dbReference>
<comment type="caution">
    <text evidence="2">The sequence shown here is derived from an EMBL/GenBank/DDBJ whole genome shotgun (WGS) entry which is preliminary data.</text>
</comment>
<proteinExistence type="predicted"/>
<gene>
    <name evidence="2" type="ORF">ANE_LOCUS23031</name>
</gene>
<protein>
    <recommendedName>
        <fullName evidence="4">NYN domain-containing protein</fullName>
    </recommendedName>
</protein>
<sequence length="329" mass="38218">MAGSSKQEGQESRIDGSSTTTVTRKRKERGFLDDSDDAWIRRRTRRGFTDGSYSLNDESDTQPPLREDWKSLIEVNDTQRYSLSVSSSSKKRKELNEYCGCYSEPRKRNALENWVLSTEIDHTRRSPFRGKSYNRIPSSCPPLTSQLLDNELSQEQKEKDLDVIWDYESSEVPYDVDKTCVCEEILKILREKGFVGKIRITIVLGYLDSIPENVLTDLYKNKGLVIEFAHHYNHQAADIFIINLFETWVRKKIPPQNVILVTCDNGYKNSLELLRKAKHFTIAIVRDLNKIVVSLDLVNTAELVWDWRTFFGLGEGECKKKRSQRRLFF</sequence>
<evidence type="ECO:0008006" key="4">
    <source>
        <dbReference type="Google" id="ProtNLM"/>
    </source>
</evidence>
<dbReference type="EMBL" id="CABITT030000007">
    <property type="protein sequence ID" value="VVB12587.1"/>
    <property type="molecule type" value="Genomic_DNA"/>
</dbReference>
<dbReference type="PANTHER" id="PTHR14379:SF3">
    <property type="entry name" value="MEIOSIS REGULATOR AND MRNA STABILITY FACTOR 1"/>
    <property type="match status" value="1"/>
</dbReference>
<dbReference type="Proteomes" id="UP000489600">
    <property type="component" value="Unassembled WGS sequence"/>
</dbReference>
<evidence type="ECO:0000313" key="3">
    <source>
        <dbReference type="Proteomes" id="UP000489600"/>
    </source>
</evidence>
<organism evidence="2 3">
    <name type="scientific">Arabis nemorensis</name>
    <dbReference type="NCBI Taxonomy" id="586526"/>
    <lineage>
        <taxon>Eukaryota</taxon>
        <taxon>Viridiplantae</taxon>
        <taxon>Streptophyta</taxon>
        <taxon>Embryophyta</taxon>
        <taxon>Tracheophyta</taxon>
        <taxon>Spermatophyta</taxon>
        <taxon>Magnoliopsida</taxon>
        <taxon>eudicotyledons</taxon>
        <taxon>Gunneridae</taxon>
        <taxon>Pentapetalae</taxon>
        <taxon>rosids</taxon>
        <taxon>malvids</taxon>
        <taxon>Brassicales</taxon>
        <taxon>Brassicaceae</taxon>
        <taxon>Arabideae</taxon>
        <taxon>Arabis</taxon>
    </lineage>
</organism>